<dbReference type="KEGG" id="pdio:PDMSB3_0274.1"/>
<proteinExistence type="predicted"/>
<accession>A0A5Q4ZJ44</accession>
<sequence>MFSEAFVFSNASIISRATGTL</sequence>
<evidence type="ECO:0000313" key="2">
    <source>
        <dbReference type="Proteomes" id="UP000325811"/>
    </source>
</evidence>
<reference evidence="1 2" key="1">
    <citation type="submission" date="2019-08" db="EMBL/GenBank/DDBJ databases">
        <authorList>
            <person name="Herpell B J."/>
        </authorList>
    </citation>
    <scope>NUCLEOTIDE SEQUENCE [LARGE SCALE GENOMIC DNA]</scope>
    <source>
        <strain evidence="2">Msb3</strain>
    </source>
</reference>
<dbReference type="AlphaFoldDB" id="A0A5Q4ZJ44"/>
<organism evidence="1 2">
    <name type="scientific">Paraburkholderia dioscoreae</name>
    <dbReference type="NCBI Taxonomy" id="2604047"/>
    <lineage>
        <taxon>Bacteria</taxon>
        <taxon>Pseudomonadati</taxon>
        <taxon>Pseudomonadota</taxon>
        <taxon>Betaproteobacteria</taxon>
        <taxon>Burkholderiales</taxon>
        <taxon>Burkholderiaceae</taxon>
        <taxon>Paraburkholderia</taxon>
    </lineage>
</organism>
<evidence type="ECO:0000313" key="1">
    <source>
        <dbReference type="EMBL" id="VVD31577.1"/>
    </source>
</evidence>
<dbReference type="EMBL" id="LR699554">
    <property type="protein sequence ID" value="VVD31577.1"/>
    <property type="molecule type" value="Genomic_DNA"/>
</dbReference>
<keyword evidence="2" id="KW-1185">Reference proteome</keyword>
<name>A0A5Q4ZJ44_9BURK</name>
<gene>
    <name evidence="1" type="ORF">PDMSB3_0274</name>
</gene>
<dbReference type="Proteomes" id="UP000325811">
    <property type="component" value="Chromosome II"/>
</dbReference>
<protein>
    <submittedName>
        <fullName evidence="1">Uncharacterized protein</fullName>
    </submittedName>
</protein>